<reference evidence="1 2" key="1">
    <citation type="journal article" date="2011" name="Stand. Genomic Sci.">
        <title>Complete genome sequence of the filamentous gliding predatory bacterium Herpetosiphon aurantiacus type strain (114-95(T)).</title>
        <authorList>
            <person name="Kiss H."/>
            <person name="Nett M."/>
            <person name="Domin N."/>
            <person name="Martin K."/>
            <person name="Maresca J.A."/>
            <person name="Copeland A."/>
            <person name="Lapidus A."/>
            <person name="Lucas S."/>
            <person name="Berry K.W."/>
            <person name="Glavina Del Rio T."/>
            <person name="Dalin E."/>
            <person name="Tice H."/>
            <person name="Pitluck S."/>
            <person name="Richardson P."/>
            <person name="Bruce D."/>
            <person name="Goodwin L."/>
            <person name="Han C."/>
            <person name="Detter J.C."/>
            <person name="Schmutz J."/>
            <person name="Brettin T."/>
            <person name="Land M."/>
            <person name="Hauser L."/>
            <person name="Kyrpides N.C."/>
            <person name="Ivanova N."/>
            <person name="Goker M."/>
            <person name="Woyke T."/>
            <person name="Klenk H.P."/>
            <person name="Bryant D.A."/>
        </authorList>
    </citation>
    <scope>NUCLEOTIDE SEQUENCE [LARGE SCALE GENOMIC DNA]</scope>
    <source>
        <strain evidence="2">ATCC 23779 / DSM 785 / 114-95</strain>
        <plasmid evidence="1">pHAU01</plasmid>
    </source>
</reference>
<dbReference type="BioCyc" id="HAUR316274:GHYA-5166-MONOMER"/>
<gene>
    <name evidence="1" type="ordered locus">Haur_5104</name>
</gene>
<dbReference type="SUPFAM" id="SSF53098">
    <property type="entry name" value="Ribonuclease H-like"/>
    <property type="match status" value="1"/>
</dbReference>
<dbReference type="EMBL" id="CP000876">
    <property type="protein sequence ID" value="ABX07732.1"/>
    <property type="molecule type" value="Genomic_DNA"/>
</dbReference>
<dbReference type="GO" id="GO:0003676">
    <property type="term" value="F:nucleic acid binding"/>
    <property type="evidence" value="ECO:0007669"/>
    <property type="project" value="InterPro"/>
</dbReference>
<dbReference type="Gene3D" id="3.30.420.10">
    <property type="entry name" value="Ribonuclease H-like superfamily/Ribonuclease H"/>
    <property type="match status" value="1"/>
</dbReference>
<dbReference type="HOGENOM" id="CLU_868108_0_0_0"/>
<keyword evidence="1" id="KW-0614">Plasmid</keyword>
<keyword evidence="2" id="KW-1185">Reference proteome</keyword>
<dbReference type="Proteomes" id="UP000000787">
    <property type="component" value="Plasmid pHAU01"/>
</dbReference>
<accession>A9B8R8</accession>
<evidence type="ECO:0000313" key="2">
    <source>
        <dbReference type="Proteomes" id="UP000000787"/>
    </source>
</evidence>
<dbReference type="InParanoid" id="A9B8R8"/>
<organism evidence="1 2">
    <name type="scientific">Herpetosiphon aurantiacus (strain ATCC 23779 / DSM 785 / 114-95)</name>
    <dbReference type="NCBI Taxonomy" id="316274"/>
    <lineage>
        <taxon>Bacteria</taxon>
        <taxon>Bacillati</taxon>
        <taxon>Chloroflexota</taxon>
        <taxon>Chloroflexia</taxon>
        <taxon>Herpetosiphonales</taxon>
        <taxon>Herpetosiphonaceae</taxon>
        <taxon>Herpetosiphon</taxon>
    </lineage>
</organism>
<evidence type="ECO:0000313" key="1">
    <source>
        <dbReference type="EMBL" id="ABX07732.1"/>
    </source>
</evidence>
<geneLocation type="plasmid" evidence="1 2">
    <name>pHAU01</name>
</geneLocation>
<protein>
    <submittedName>
        <fullName evidence="1">Uncharacterized protein</fullName>
    </submittedName>
</protein>
<dbReference type="InterPro" id="IPR036397">
    <property type="entry name" value="RNaseH_sf"/>
</dbReference>
<dbReference type="InterPro" id="IPR012337">
    <property type="entry name" value="RNaseH-like_sf"/>
</dbReference>
<proteinExistence type="predicted"/>
<sequence>MRPDLPLQRFLGFDDPAKPDHYVTKTQLVARGLIPGDPVAVIVRPKQRKPIYLSDRHHAIPRQSSSAIPRSTTTHQPPIACAACGTMGDHDHRIILDSLRTDRAEPPAPVCAACFAACAAEERRMDVQALRAQAQAWLAACVIVALKTTGDDDPDILELGVIDHTGMVLMQQRVTPLWEPEPPAVALHGSTLAMGGDAPDLTEVVPALAAIVHGKTVLVAEQDDIDTLINGLDMRDHDPRILLDHATWCDLLEPYSDWFGNWDDRRRRYRWEPLVPTHDVIGDCLALRARLQEMAAWSLYGGCGIGAVALPASLTPLIPH</sequence>
<dbReference type="AlphaFoldDB" id="A9B8R8"/>
<dbReference type="KEGG" id="hau:Haur_5104"/>
<name>A9B8R8_HERA2</name>